<dbReference type="EMBL" id="BMAU01021142">
    <property type="protein sequence ID" value="GFX92125.1"/>
    <property type="molecule type" value="Genomic_DNA"/>
</dbReference>
<dbReference type="AlphaFoldDB" id="A0A8X6RDL7"/>
<dbReference type="Proteomes" id="UP000887159">
    <property type="component" value="Unassembled WGS sequence"/>
</dbReference>
<evidence type="ECO:0000313" key="2">
    <source>
        <dbReference type="Proteomes" id="UP000887159"/>
    </source>
</evidence>
<reference evidence="1" key="1">
    <citation type="submission" date="2020-08" db="EMBL/GenBank/DDBJ databases">
        <title>Multicomponent nature underlies the extraordinary mechanical properties of spider dragline silk.</title>
        <authorList>
            <person name="Kono N."/>
            <person name="Nakamura H."/>
            <person name="Mori M."/>
            <person name="Yoshida Y."/>
            <person name="Ohtoshi R."/>
            <person name="Malay A.D."/>
            <person name="Moran D.A.P."/>
            <person name="Tomita M."/>
            <person name="Numata K."/>
            <person name="Arakawa K."/>
        </authorList>
    </citation>
    <scope>NUCLEOTIDE SEQUENCE</scope>
</reference>
<sequence length="83" mass="9886">MRVSQQHFYATRHSSSLVVVGVFQTFQHGTPFSICNKEERRTAIHLLFAEDVKLTTIIRRMQAQYDDSYLSRSKIYEWIENFK</sequence>
<organism evidence="1 2">
    <name type="scientific">Trichonephila clavipes</name>
    <name type="common">Golden silk orbweaver</name>
    <name type="synonym">Nephila clavipes</name>
    <dbReference type="NCBI Taxonomy" id="2585209"/>
    <lineage>
        <taxon>Eukaryota</taxon>
        <taxon>Metazoa</taxon>
        <taxon>Ecdysozoa</taxon>
        <taxon>Arthropoda</taxon>
        <taxon>Chelicerata</taxon>
        <taxon>Arachnida</taxon>
        <taxon>Araneae</taxon>
        <taxon>Araneomorphae</taxon>
        <taxon>Entelegynae</taxon>
        <taxon>Araneoidea</taxon>
        <taxon>Nephilidae</taxon>
        <taxon>Trichonephila</taxon>
    </lineage>
</organism>
<keyword evidence="2" id="KW-1185">Reference proteome</keyword>
<comment type="caution">
    <text evidence="1">The sequence shown here is derived from an EMBL/GenBank/DDBJ whole genome shotgun (WGS) entry which is preliminary data.</text>
</comment>
<gene>
    <name evidence="1" type="ORF">TNCV_1740451</name>
</gene>
<evidence type="ECO:0000313" key="1">
    <source>
        <dbReference type="EMBL" id="GFX92125.1"/>
    </source>
</evidence>
<proteinExistence type="predicted"/>
<name>A0A8X6RDL7_TRICX</name>
<evidence type="ECO:0008006" key="3">
    <source>
        <dbReference type="Google" id="ProtNLM"/>
    </source>
</evidence>
<protein>
    <recommendedName>
        <fullName evidence="3">Mos1 transposase HTH domain-containing protein</fullName>
    </recommendedName>
</protein>
<accession>A0A8X6RDL7</accession>